<dbReference type="PANTHER" id="PTHR10219:SF25">
    <property type="entry name" value="PLECKSTRIN HOMOLOGY DOMAIN-CONTAINING FAMILY A MEMBER 8"/>
    <property type="match status" value="1"/>
</dbReference>
<dbReference type="Proteomes" id="UP000286415">
    <property type="component" value="Unassembled WGS sequence"/>
</dbReference>
<keyword evidence="1" id="KW-0813">Transport</keyword>
<accession>A0A8T1MLE1</accession>
<dbReference type="Gene3D" id="1.10.3520.10">
    <property type="entry name" value="Glycolipid transfer protein"/>
    <property type="match status" value="1"/>
</dbReference>
<dbReference type="GO" id="GO:1902387">
    <property type="term" value="F:ceramide 1-phosphate binding"/>
    <property type="evidence" value="ECO:0007669"/>
    <property type="project" value="TreeGrafter"/>
</dbReference>
<dbReference type="AlphaFoldDB" id="A0A8T1MLE1"/>
<keyword evidence="4" id="KW-1185">Reference proteome</keyword>
<evidence type="ECO:0000313" key="4">
    <source>
        <dbReference type="Proteomes" id="UP000286415"/>
    </source>
</evidence>
<dbReference type="OrthoDB" id="6234629at2759"/>
<dbReference type="PANTHER" id="PTHR10219">
    <property type="entry name" value="GLYCOLIPID TRANSFER PROTEIN-RELATED"/>
    <property type="match status" value="1"/>
</dbReference>
<evidence type="ECO:0000259" key="2">
    <source>
        <dbReference type="Pfam" id="PF08718"/>
    </source>
</evidence>
<dbReference type="EMBL" id="NIRI02000042">
    <property type="protein sequence ID" value="KAG5449748.1"/>
    <property type="molecule type" value="Genomic_DNA"/>
</dbReference>
<comment type="caution">
    <text evidence="3">The sequence shown here is derived from an EMBL/GenBank/DDBJ whole genome shotgun (WGS) entry which is preliminary data.</text>
</comment>
<feature type="domain" description="Glycolipid transfer protein" evidence="2">
    <location>
        <begin position="25"/>
        <end position="164"/>
    </location>
</feature>
<dbReference type="SUPFAM" id="SSF110004">
    <property type="entry name" value="Glycolipid transfer protein, GLTP"/>
    <property type="match status" value="1"/>
</dbReference>
<reference evidence="3 4" key="1">
    <citation type="journal article" date="2018" name="Biotechnol. Adv.">
        <title>Improved genomic resources and new bioinformatic workflow for the carcinogenic parasite Clonorchis sinensis: Biotechnological implications.</title>
        <authorList>
            <person name="Wang D."/>
            <person name="Korhonen P.K."/>
            <person name="Gasser R.B."/>
            <person name="Young N.D."/>
        </authorList>
    </citation>
    <scope>NUCLEOTIDE SEQUENCE [LARGE SCALE GENOMIC DNA]</scope>
    <source>
        <strain evidence="3">Cs-k2</strain>
    </source>
</reference>
<proteinExistence type="predicted"/>
<dbReference type="GO" id="GO:0016020">
    <property type="term" value="C:membrane"/>
    <property type="evidence" value="ECO:0007669"/>
    <property type="project" value="TreeGrafter"/>
</dbReference>
<sequence length="205" mass="23481">MASCEGEDCTFFSRIPKIDDSSCITIELFMSASSILIDFLVLWGKRFYLVKADVDGNIKKVSNAVRDLNVTHLRDMLLQEQTLHLSKKDSSGSVGLLWLKRTYEFLVRTLWHLSQSTSADSMYDIIIKAYDETLTKHHNRLMRHTFKLILHSLPKRSAFIKKLAYDHDGCERQVLSGAANCVKMLQPIVAKLNELLLEFQLEDVS</sequence>
<dbReference type="InterPro" id="IPR036497">
    <property type="entry name" value="GLTP_sf"/>
</dbReference>
<name>A0A8T1MLE1_CLOSI</name>
<gene>
    <name evidence="3" type="ORF">CSKR_108264</name>
</gene>
<protein>
    <recommendedName>
        <fullName evidence="2">Glycolipid transfer protein domain-containing protein</fullName>
    </recommendedName>
</protein>
<organism evidence="3 4">
    <name type="scientific">Clonorchis sinensis</name>
    <name type="common">Chinese liver fluke</name>
    <dbReference type="NCBI Taxonomy" id="79923"/>
    <lineage>
        <taxon>Eukaryota</taxon>
        <taxon>Metazoa</taxon>
        <taxon>Spiralia</taxon>
        <taxon>Lophotrochozoa</taxon>
        <taxon>Platyhelminthes</taxon>
        <taxon>Trematoda</taxon>
        <taxon>Digenea</taxon>
        <taxon>Opisthorchiida</taxon>
        <taxon>Opisthorchiata</taxon>
        <taxon>Opisthorchiidae</taxon>
        <taxon>Clonorchis</taxon>
    </lineage>
</organism>
<evidence type="ECO:0000256" key="1">
    <source>
        <dbReference type="ARBA" id="ARBA00022448"/>
    </source>
</evidence>
<dbReference type="GO" id="GO:1902388">
    <property type="term" value="F:ceramide 1-phosphate transfer activity"/>
    <property type="evidence" value="ECO:0007669"/>
    <property type="project" value="TreeGrafter"/>
</dbReference>
<dbReference type="InterPro" id="IPR014830">
    <property type="entry name" value="Glycolipid_transfer_prot_dom"/>
</dbReference>
<evidence type="ECO:0000313" key="3">
    <source>
        <dbReference type="EMBL" id="KAG5449748.1"/>
    </source>
</evidence>
<dbReference type="GO" id="GO:0005829">
    <property type="term" value="C:cytosol"/>
    <property type="evidence" value="ECO:0007669"/>
    <property type="project" value="TreeGrafter"/>
</dbReference>
<dbReference type="Pfam" id="PF08718">
    <property type="entry name" value="GLTP"/>
    <property type="match status" value="1"/>
</dbReference>
<reference evidence="3 4" key="2">
    <citation type="journal article" date="2021" name="Genomics">
        <title>High-quality reference genome for Clonorchis sinensis.</title>
        <authorList>
            <person name="Young N.D."/>
            <person name="Stroehlein A.J."/>
            <person name="Kinkar L."/>
            <person name="Wang T."/>
            <person name="Sohn W.M."/>
            <person name="Chang B.C.H."/>
            <person name="Kaur P."/>
            <person name="Weisz D."/>
            <person name="Dudchenko O."/>
            <person name="Aiden E.L."/>
            <person name="Korhonen P.K."/>
            <person name="Gasser R.B."/>
        </authorList>
    </citation>
    <scope>NUCLEOTIDE SEQUENCE [LARGE SCALE GENOMIC DNA]</scope>
    <source>
        <strain evidence="3">Cs-k2</strain>
    </source>
</reference>